<dbReference type="GO" id="GO:0019878">
    <property type="term" value="P:lysine biosynthetic process via aminoadipic acid"/>
    <property type="evidence" value="ECO:0007669"/>
    <property type="project" value="TreeGrafter"/>
</dbReference>
<evidence type="ECO:0000256" key="1">
    <source>
        <dbReference type="ARBA" id="ARBA00010990"/>
    </source>
</evidence>
<dbReference type="EMBL" id="DVLX01000093">
    <property type="protein sequence ID" value="HIU00131.1"/>
    <property type="molecule type" value="Genomic_DNA"/>
</dbReference>
<evidence type="ECO:0000313" key="4">
    <source>
        <dbReference type="EMBL" id="HIU00131.1"/>
    </source>
</evidence>
<dbReference type="AlphaFoldDB" id="A0A9D1KWH1"/>
<dbReference type="GO" id="GO:0005829">
    <property type="term" value="C:cytosol"/>
    <property type="evidence" value="ECO:0007669"/>
    <property type="project" value="TreeGrafter"/>
</dbReference>
<dbReference type="InterPro" id="IPR008278">
    <property type="entry name" value="4-PPantetheinyl_Trfase_dom"/>
</dbReference>
<dbReference type="GO" id="GO:0008897">
    <property type="term" value="F:holo-[acyl-carrier-protein] synthase activity"/>
    <property type="evidence" value="ECO:0007669"/>
    <property type="project" value="InterPro"/>
</dbReference>
<comment type="similarity">
    <text evidence="1">Belongs to the P-Pant transferase superfamily. Gsp/Sfp/HetI/AcpT family.</text>
</comment>
<dbReference type="PANTHER" id="PTHR12215:SF10">
    <property type="entry name" value="L-AMINOADIPATE-SEMIALDEHYDE DEHYDROGENASE-PHOSPHOPANTETHEINYL TRANSFERASE"/>
    <property type="match status" value="1"/>
</dbReference>
<dbReference type="PANTHER" id="PTHR12215">
    <property type="entry name" value="PHOSPHOPANTETHEINE TRANSFERASE"/>
    <property type="match status" value="1"/>
</dbReference>
<gene>
    <name evidence="4" type="ORF">IAD12_07740</name>
</gene>
<dbReference type="Proteomes" id="UP000824159">
    <property type="component" value="Unassembled WGS sequence"/>
</dbReference>
<dbReference type="SUPFAM" id="SSF56214">
    <property type="entry name" value="4'-phosphopantetheinyl transferase"/>
    <property type="match status" value="2"/>
</dbReference>
<evidence type="ECO:0000256" key="2">
    <source>
        <dbReference type="ARBA" id="ARBA00022679"/>
    </source>
</evidence>
<dbReference type="InterPro" id="IPR037143">
    <property type="entry name" value="4-PPantetheinyl_Trfase_dom_sf"/>
</dbReference>
<reference evidence="4" key="2">
    <citation type="journal article" date="2021" name="PeerJ">
        <title>Extensive microbial diversity within the chicken gut microbiome revealed by metagenomics and culture.</title>
        <authorList>
            <person name="Gilroy R."/>
            <person name="Ravi A."/>
            <person name="Getino M."/>
            <person name="Pursley I."/>
            <person name="Horton D.L."/>
            <person name="Alikhan N.F."/>
            <person name="Baker D."/>
            <person name="Gharbi K."/>
            <person name="Hall N."/>
            <person name="Watson M."/>
            <person name="Adriaenssens E.M."/>
            <person name="Foster-Nyarko E."/>
            <person name="Jarju S."/>
            <person name="Secka A."/>
            <person name="Antonio M."/>
            <person name="Oren A."/>
            <person name="Chaudhuri R.R."/>
            <person name="La Ragione R."/>
            <person name="Hildebrand F."/>
            <person name="Pallen M.J."/>
        </authorList>
    </citation>
    <scope>NUCLEOTIDE SEQUENCE</scope>
    <source>
        <strain evidence="4">CHK176-22527</strain>
    </source>
</reference>
<proteinExistence type="inferred from homology"/>
<evidence type="ECO:0000313" key="5">
    <source>
        <dbReference type="Proteomes" id="UP000824159"/>
    </source>
</evidence>
<dbReference type="InterPro" id="IPR050559">
    <property type="entry name" value="P-Pant_transferase_sf"/>
</dbReference>
<keyword evidence="2 4" id="KW-0808">Transferase</keyword>
<dbReference type="GO" id="GO:0000287">
    <property type="term" value="F:magnesium ion binding"/>
    <property type="evidence" value="ECO:0007669"/>
    <property type="project" value="InterPro"/>
</dbReference>
<reference evidence="4" key="1">
    <citation type="submission" date="2020-10" db="EMBL/GenBank/DDBJ databases">
        <authorList>
            <person name="Gilroy R."/>
        </authorList>
    </citation>
    <scope>NUCLEOTIDE SEQUENCE</scope>
    <source>
        <strain evidence="4">CHK176-22527</strain>
    </source>
</reference>
<dbReference type="Gene3D" id="3.90.470.20">
    <property type="entry name" value="4'-phosphopantetheinyl transferase domain"/>
    <property type="match status" value="1"/>
</dbReference>
<name>A0A9D1KWH1_9FIRM</name>
<comment type="caution">
    <text evidence="4">The sequence shown here is derived from an EMBL/GenBank/DDBJ whole genome shotgun (WGS) entry which is preliminary data.</text>
</comment>
<protein>
    <submittedName>
        <fullName evidence="4">4'-phosphopantetheinyl transferase superfamily protein</fullName>
    </submittedName>
</protein>
<sequence>MENYKEFFPDLKGSELTDRLVISVLEEYGKKGVSIIRNKNGKPFTDVPGLFISASHSGIYFACLVSDRPVGVDIQEERRIDPNKIAGRYFTEREKKYIQKRGSKGFFELWTRKEAYSKYTGNGIKDIIAGISVIEREDVEFFDFQIGNGMYLSCCGKISDQDEL</sequence>
<dbReference type="Pfam" id="PF01648">
    <property type="entry name" value="ACPS"/>
    <property type="match status" value="1"/>
</dbReference>
<accession>A0A9D1KWH1</accession>
<feature type="domain" description="4'-phosphopantetheinyl transferase" evidence="3">
    <location>
        <begin position="69"/>
        <end position="133"/>
    </location>
</feature>
<evidence type="ECO:0000259" key="3">
    <source>
        <dbReference type="Pfam" id="PF01648"/>
    </source>
</evidence>
<organism evidence="4 5">
    <name type="scientific">Candidatus Allocopromorpha excrementavium</name>
    <dbReference type="NCBI Taxonomy" id="2840741"/>
    <lineage>
        <taxon>Bacteria</taxon>
        <taxon>Bacillati</taxon>
        <taxon>Bacillota</taxon>
        <taxon>Clostridia</taxon>
        <taxon>Eubacteriales</taxon>
        <taxon>Eubacteriaceae</taxon>
        <taxon>Eubacteriaceae incertae sedis</taxon>
        <taxon>Candidatus Allocopromorpha</taxon>
    </lineage>
</organism>